<dbReference type="PANTHER" id="PTHR30093:SF43">
    <property type="entry name" value="SLR2015 PROTEIN"/>
    <property type="match status" value="1"/>
</dbReference>
<reference evidence="2 3" key="1">
    <citation type="submission" date="2023-11" db="EMBL/GenBank/DDBJ databases">
        <title>Coraliomargarita sp. nov., isolated from marine algae.</title>
        <authorList>
            <person name="Lee J.K."/>
            <person name="Baek J.H."/>
            <person name="Kim J.M."/>
            <person name="Choi D.G."/>
            <person name="Jeon C.O."/>
        </authorList>
    </citation>
    <scope>NUCLEOTIDE SEQUENCE [LARGE SCALE GENOMIC DNA]</scope>
    <source>
        <strain evidence="2 3">J2-16</strain>
    </source>
</reference>
<proteinExistence type="predicted"/>
<dbReference type="SUPFAM" id="SSF54523">
    <property type="entry name" value="Pili subunits"/>
    <property type="match status" value="1"/>
</dbReference>
<dbReference type="Proteomes" id="UP001324993">
    <property type="component" value="Chromosome"/>
</dbReference>
<keyword evidence="1" id="KW-0812">Transmembrane</keyword>
<evidence type="ECO:0000313" key="3">
    <source>
        <dbReference type="Proteomes" id="UP001324993"/>
    </source>
</evidence>
<dbReference type="PANTHER" id="PTHR30093">
    <property type="entry name" value="GENERAL SECRETION PATHWAY PROTEIN G"/>
    <property type="match status" value="1"/>
</dbReference>
<evidence type="ECO:0000313" key="2">
    <source>
        <dbReference type="EMBL" id="WPJ97096.1"/>
    </source>
</evidence>
<dbReference type="InterPro" id="IPR045584">
    <property type="entry name" value="Pilin-like"/>
</dbReference>
<dbReference type="InterPro" id="IPR027558">
    <property type="entry name" value="Pre_pil_HX9DG_C"/>
</dbReference>
<name>A0ABZ0RNV5_9BACT</name>
<evidence type="ECO:0000256" key="1">
    <source>
        <dbReference type="SAM" id="Phobius"/>
    </source>
</evidence>
<dbReference type="NCBIfam" id="TIGR04294">
    <property type="entry name" value="pre_pil_HX9DG"/>
    <property type="match status" value="1"/>
</dbReference>
<keyword evidence="1" id="KW-0472">Membrane</keyword>
<dbReference type="EMBL" id="CP138858">
    <property type="protein sequence ID" value="WPJ97096.1"/>
    <property type="molecule type" value="Genomic_DNA"/>
</dbReference>
<organism evidence="2 3">
    <name type="scientific">Coraliomargarita algicola</name>
    <dbReference type="NCBI Taxonomy" id="3092156"/>
    <lineage>
        <taxon>Bacteria</taxon>
        <taxon>Pseudomonadati</taxon>
        <taxon>Verrucomicrobiota</taxon>
        <taxon>Opitutia</taxon>
        <taxon>Puniceicoccales</taxon>
        <taxon>Coraliomargaritaceae</taxon>
        <taxon>Coraliomargarita</taxon>
    </lineage>
</organism>
<accession>A0ABZ0RNV5</accession>
<gene>
    <name evidence="2" type="ORF">SH580_05170</name>
</gene>
<keyword evidence="3" id="KW-1185">Reference proteome</keyword>
<sequence length="246" mass="27198">MPPANPHQSKHKRHPRQGFTLTELLLVIAIIAILFSILLPTVGKMKTSANKAKCASNLRNLALACRSYSVEHNARAPHPNLTNDLEPSYIHAPHYYEVAAYEDTLAPYLGDRFDTMYCPGELSNDPIGSYDPEIQRQANTPNEFVSYQYFQSTSTGAPSGNAKAEYSLLFSNTLNAPIDCAMWGCLTYITGSKSFGHMEGRSSSGSIEGMNAAYADGSVRWVPFDQLEPYTADGSYLWPKPLHEQP</sequence>
<dbReference type="NCBIfam" id="TIGR02532">
    <property type="entry name" value="IV_pilin_GFxxxE"/>
    <property type="match status" value="1"/>
</dbReference>
<dbReference type="Gene3D" id="3.30.700.10">
    <property type="entry name" value="Glycoprotein, Type 4 Pilin"/>
    <property type="match status" value="1"/>
</dbReference>
<protein>
    <submittedName>
        <fullName evidence="2">Prepilin-type N-terminal cleavage/methylation domain-containing protein</fullName>
    </submittedName>
</protein>
<dbReference type="InterPro" id="IPR012902">
    <property type="entry name" value="N_methyl_site"/>
</dbReference>
<dbReference type="RefSeq" id="WP_319833947.1">
    <property type="nucleotide sequence ID" value="NZ_CP138858.1"/>
</dbReference>
<keyword evidence="1" id="KW-1133">Transmembrane helix</keyword>
<feature type="transmembrane region" description="Helical" evidence="1">
    <location>
        <begin position="21"/>
        <end position="43"/>
    </location>
</feature>
<dbReference type="Pfam" id="PF07963">
    <property type="entry name" value="N_methyl"/>
    <property type="match status" value="1"/>
</dbReference>